<dbReference type="EMBL" id="JADGKB010000105">
    <property type="protein sequence ID" value="KAJ3253610.1"/>
    <property type="molecule type" value="Genomic_DNA"/>
</dbReference>
<proteinExistence type="predicted"/>
<accession>A0AAD5UCF7</accession>
<keyword evidence="3" id="KW-1185">Reference proteome</keyword>
<dbReference type="AlphaFoldDB" id="A0AAD5UCF7"/>
<dbReference type="InterPro" id="IPR003781">
    <property type="entry name" value="CoA-bd"/>
</dbReference>
<dbReference type="Pfam" id="PF13380">
    <property type="entry name" value="CoA_binding_2"/>
    <property type="match status" value="1"/>
</dbReference>
<organism evidence="2 3">
    <name type="scientific">Boothiomyces macroporosus</name>
    <dbReference type="NCBI Taxonomy" id="261099"/>
    <lineage>
        <taxon>Eukaryota</taxon>
        <taxon>Fungi</taxon>
        <taxon>Fungi incertae sedis</taxon>
        <taxon>Chytridiomycota</taxon>
        <taxon>Chytridiomycota incertae sedis</taxon>
        <taxon>Chytridiomycetes</taxon>
        <taxon>Rhizophydiales</taxon>
        <taxon>Terramycetaceae</taxon>
        <taxon>Boothiomyces</taxon>
    </lineage>
</organism>
<comment type="caution">
    <text evidence="2">The sequence shown here is derived from an EMBL/GenBank/DDBJ whole genome shotgun (WGS) entry which is preliminary data.</text>
</comment>
<dbReference type="InterPro" id="IPR036291">
    <property type="entry name" value="NAD(P)-bd_dom_sf"/>
</dbReference>
<evidence type="ECO:0000313" key="3">
    <source>
        <dbReference type="Proteomes" id="UP001210925"/>
    </source>
</evidence>
<evidence type="ECO:0000313" key="2">
    <source>
        <dbReference type="EMBL" id="KAJ3253610.1"/>
    </source>
</evidence>
<evidence type="ECO:0000259" key="1">
    <source>
        <dbReference type="SMART" id="SM00881"/>
    </source>
</evidence>
<feature type="domain" description="CoA-binding" evidence="1">
    <location>
        <begin position="6"/>
        <end position="101"/>
    </location>
</feature>
<dbReference type="Gene3D" id="3.40.50.720">
    <property type="entry name" value="NAD(P)-binding Rossmann-like Domain"/>
    <property type="match status" value="1"/>
</dbReference>
<reference evidence="2" key="1">
    <citation type="submission" date="2020-05" db="EMBL/GenBank/DDBJ databases">
        <title>Phylogenomic resolution of chytrid fungi.</title>
        <authorList>
            <person name="Stajich J.E."/>
            <person name="Amses K."/>
            <person name="Simmons R."/>
            <person name="Seto K."/>
            <person name="Myers J."/>
            <person name="Bonds A."/>
            <person name="Quandt C.A."/>
            <person name="Barry K."/>
            <person name="Liu P."/>
            <person name="Grigoriev I."/>
            <person name="Longcore J.E."/>
            <person name="James T.Y."/>
        </authorList>
    </citation>
    <scope>NUCLEOTIDE SEQUENCE</scope>
    <source>
        <strain evidence="2">PLAUS21</strain>
    </source>
</reference>
<dbReference type="PANTHER" id="PTHR33303:SF2">
    <property type="entry name" value="COA-BINDING DOMAIN-CONTAINING PROTEIN"/>
    <property type="match status" value="1"/>
</dbReference>
<name>A0AAD5UCF7_9FUNG</name>
<sequence>MNQIEFFKQAQAYAVVGASADPSKFGNKVLRFYKQNTTNPIYPVNPKADSIEGIKVIKDLKDLPDPKHTSVSVITPPPVTLSVLKTAAELGIKNVWLQPGSENYEGIELAKKSGLNVIYDGPCVLVNGPGLINSK</sequence>
<dbReference type="Proteomes" id="UP001210925">
    <property type="component" value="Unassembled WGS sequence"/>
</dbReference>
<dbReference type="SMART" id="SM00881">
    <property type="entry name" value="CoA_binding"/>
    <property type="match status" value="1"/>
</dbReference>
<gene>
    <name evidence="2" type="ORF">HK103_000452</name>
</gene>
<protein>
    <recommendedName>
        <fullName evidence="1">CoA-binding domain-containing protein</fullName>
    </recommendedName>
</protein>
<dbReference type="SUPFAM" id="SSF51735">
    <property type="entry name" value="NAD(P)-binding Rossmann-fold domains"/>
    <property type="match status" value="1"/>
</dbReference>
<dbReference type="PANTHER" id="PTHR33303">
    <property type="entry name" value="CYTOPLASMIC PROTEIN-RELATED"/>
    <property type="match status" value="1"/>
</dbReference>